<dbReference type="Gene3D" id="3.40.50.2300">
    <property type="match status" value="2"/>
</dbReference>
<dbReference type="InterPro" id="IPR028082">
    <property type="entry name" value="Peripla_BP_I"/>
</dbReference>
<accession>A0A7W6A495</accession>
<sequence length="265" mass="28743">MVADIRNPFFTAVSRAVEDIAYAQGMRVILCNTDEDPDREAFYMQAMQEERVTGLIFAPTRITLEAMEQGFALDLPTVLVDRASPRCGHDAVMIDNRRAAALLVDHLASQGFTRIAGLFGAASTTGVERQAGYAAALKARGLPDLSRLVSPSAAAAEAALPELWREARPDAVITSNSLLALGLLKALRVQALRVPDDIALATFDDEPWTSLVDPGLTALAQPVDQIGQEAMRLLADRIRNPRAETRIVLLPGRLVERASSRRTSN</sequence>
<evidence type="ECO:0000313" key="6">
    <source>
        <dbReference type="Proteomes" id="UP000532936"/>
    </source>
</evidence>
<dbReference type="InterPro" id="IPR046335">
    <property type="entry name" value="LacI/GalR-like_sensor"/>
</dbReference>
<comment type="caution">
    <text evidence="5">The sequence shown here is derived from an EMBL/GenBank/DDBJ whole genome shotgun (WGS) entry which is preliminary data.</text>
</comment>
<keyword evidence="1" id="KW-0805">Transcription regulation</keyword>
<keyword evidence="2" id="KW-0238">DNA-binding</keyword>
<dbReference type="Proteomes" id="UP000532936">
    <property type="component" value="Unassembled WGS sequence"/>
</dbReference>
<dbReference type="SUPFAM" id="SSF53822">
    <property type="entry name" value="Periplasmic binding protein-like I"/>
    <property type="match status" value="1"/>
</dbReference>
<protein>
    <submittedName>
        <fullName evidence="5">LacI family fructose operon transcriptional repressor</fullName>
    </submittedName>
</protein>
<keyword evidence="3" id="KW-0804">Transcription</keyword>
<gene>
    <name evidence="5" type="ORF">GGR11_001987</name>
</gene>
<organism evidence="5 6">
    <name type="scientific">Brevundimonas mediterranea</name>
    <dbReference type="NCBI Taxonomy" id="74329"/>
    <lineage>
        <taxon>Bacteria</taxon>
        <taxon>Pseudomonadati</taxon>
        <taxon>Pseudomonadota</taxon>
        <taxon>Alphaproteobacteria</taxon>
        <taxon>Caulobacterales</taxon>
        <taxon>Caulobacteraceae</taxon>
        <taxon>Brevundimonas</taxon>
    </lineage>
</organism>
<dbReference type="PANTHER" id="PTHR30146:SF145">
    <property type="entry name" value="RIBOSE OPERON REPRESSOR"/>
    <property type="match status" value="1"/>
</dbReference>
<dbReference type="PANTHER" id="PTHR30146">
    <property type="entry name" value="LACI-RELATED TRANSCRIPTIONAL REPRESSOR"/>
    <property type="match status" value="1"/>
</dbReference>
<evidence type="ECO:0000313" key="5">
    <source>
        <dbReference type="EMBL" id="MBB3872434.1"/>
    </source>
</evidence>
<dbReference type="Pfam" id="PF13377">
    <property type="entry name" value="Peripla_BP_3"/>
    <property type="match status" value="1"/>
</dbReference>
<reference evidence="5 6" key="1">
    <citation type="submission" date="2020-08" db="EMBL/GenBank/DDBJ databases">
        <title>Genomic Encyclopedia of Type Strains, Phase IV (KMG-IV): sequencing the most valuable type-strain genomes for metagenomic binning, comparative biology and taxonomic classification.</title>
        <authorList>
            <person name="Goeker M."/>
        </authorList>
    </citation>
    <scope>NUCLEOTIDE SEQUENCE [LARGE SCALE GENOMIC DNA]</scope>
    <source>
        <strain evidence="5 6">DSM 14878</strain>
    </source>
</reference>
<feature type="domain" description="Transcriptional regulator LacI/GalR-like sensor" evidence="4">
    <location>
        <begin position="104"/>
        <end position="260"/>
    </location>
</feature>
<dbReference type="EMBL" id="JACIDA010000002">
    <property type="protein sequence ID" value="MBB3872434.1"/>
    <property type="molecule type" value="Genomic_DNA"/>
</dbReference>
<dbReference type="GO" id="GO:0003700">
    <property type="term" value="F:DNA-binding transcription factor activity"/>
    <property type="evidence" value="ECO:0007669"/>
    <property type="project" value="TreeGrafter"/>
</dbReference>
<evidence type="ECO:0000256" key="2">
    <source>
        <dbReference type="ARBA" id="ARBA00023125"/>
    </source>
</evidence>
<name>A0A7W6A495_9CAUL</name>
<proteinExistence type="predicted"/>
<evidence type="ECO:0000256" key="1">
    <source>
        <dbReference type="ARBA" id="ARBA00023015"/>
    </source>
</evidence>
<dbReference type="AlphaFoldDB" id="A0A7W6A495"/>
<evidence type="ECO:0000259" key="4">
    <source>
        <dbReference type="Pfam" id="PF13377"/>
    </source>
</evidence>
<dbReference type="GO" id="GO:0000976">
    <property type="term" value="F:transcription cis-regulatory region binding"/>
    <property type="evidence" value="ECO:0007669"/>
    <property type="project" value="TreeGrafter"/>
</dbReference>
<evidence type="ECO:0000256" key="3">
    <source>
        <dbReference type="ARBA" id="ARBA00023163"/>
    </source>
</evidence>